<dbReference type="PANTHER" id="PTHR22876:SF5">
    <property type="entry name" value="CHROMOSOME 9 OPEN READING FRAME 85"/>
    <property type="match status" value="1"/>
</dbReference>
<dbReference type="Pfam" id="PF10217">
    <property type="entry name" value="DUF2039"/>
    <property type="match status" value="1"/>
</dbReference>
<feature type="compositionally biased region" description="Acidic residues" evidence="1">
    <location>
        <begin position="148"/>
        <end position="164"/>
    </location>
</feature>
<dbReference type="STRING" id="137246.A0A401SGQ2"/>
<protein>
    <submittedName>
        <fullName evidence="2">Uncharacterized protein</fullName>
    </submittedName>
</protein>
<feature type="region of interest" description="Disordered" evidence="1">
    <location>
        <begin position="140"/>
        <end position="200"/>
    </location>
</feature>
<dbReference type="PANTHER" id="PTHR22876">
    <property type="entry name" value="ZGC:101016"/>
    <property type="match status" value="1"/>
</dbReference>
<dbReference type="OrthoDB" id="250548at2759"/>
<accession>A0A401SGQ2</accession>
<dbReference type="OMA" id="CAFKLEL"/>
<reference evidence="2 3" key="1">
    <citation type="journal article" date="2018" name="Nat. Ecol. Evol.">
        <title>Shark genomes provide insights into elasmobranch evolution and the origin of vertebrates.</title>
        <authorList>
            <person name="Hara Y"/>
            <person name="Yamaguchi K"/>
            <person name="Onimaru K"/>
            <person name="Kadota M"/>
            <person name="Koyanagi M"/>
            <person name="Keeley SD"/>
            <person name="Tatsumi K"/>
            <person name="Tanaka K"/>
            <person name="Motone F"/>
            <person name="Kageyama Y"/>
            <person name="Nozu R"/>
            <person name="Adachi N"/>
            <person name="Nishimura O"/>
            <person name="Nakagawa R"/>
            <person name="Tanegashima C"/>
            <person name="Kiyatake I"/>
            <person name="Matsumoto R"/>
            <person name="Murakumo K"/>
            <person name="Nishida K"/>
            <person name="Terakita A"/>
            <person name="Kuratani S"/>
            <person name="Sato K"/>
            <person name="Hyodo S Kuraku.S."/>
        </authorList>
    </citation>
    <scope>NUCLEOTIDE SEQUENCE [LARGE SCALE GENOMIC DNA]</scope>
</reference>
<organism evidence="2 3">
    <name type="scientific">Chiloscyllium punctatum</name>
    <name type="common">Brownbanded bambooshark</name>
    <name type="synonym">Hemiscyllium punctatum</name>
    <dbReference type="NCBI Taxonomy" id="137246"/>
    <lineage>
        <taxon>Eukaryota</taxon>
        <taxon>Metazoa</taxon>
        <taxon>Chordata</taxon>
        <taxon>Craniata</taxon>
        <taxon>Vertebrata</taxon>
        <taxon>Chondrichthyes</taxon>
        <taxon>Elasmobranchii</taxon>
        <taxon>Galeomorphii</taxon>
        <taxon>Galeoidea</taxon>
        <taxon>Orectolobiformes</taxon>
        <taxon>Hemiscylliidae</taxon>
        <taxon>Chiloscyllium</taxon>
    </lineage>
</organism>
<sequence length="217" mass="24509">MCSWRVSKIMSSQKGNVTRKRAQKHQNVVRFKNDKYDKSEKMKQLNAMVHTGVCKHCKDVLEWKIKYNKYKPLGQARKCVKCLQKTVKDSYHIMCKPCAFKLELCAKCGKKEEIVYPLASEENQRKDSNVEINLRTRSRLNSGKVGGDDDDDDSIADSDFDSDAGNDVKDDSNFIQSSLTPLPTPHMDAALHENNSSKTKGTEAIGMLNISMLTLDA</sequence>
<dbReference type="Proteomes" id="UP000287033">
    <property type="component" value="Unassembled WGS sequence"/>
</dbReference>
<name>A0A401SGQ2_CHIPU</name>
<proteinExistence type="predicted"/>
<evidence type="ECO:0000313" key="3">
    <source>
        <dbReference type="Proteomes" id="UP000287033"/>
    </source>
</evidence>
<keyword evidence="3" id="KW-1185">Reference proteome</keyword>
<evidence type="ECO:0000256" key="1">
    <source>
        <dbReference type="SAM" id="MobiDB-lite"/>
    </source>
</evidence>
<evidence type="ECO:0000313" key="2">
    <source>
        <dbReference type="EMBL" id="GCC29592.1"/>
    </source>
</evidence>
<comment type="caution">
    <text evidence="2">The sequence shown here is derived from an EMBL/GenBank/DDBJ whole genome shotgun (WGS) entry which is preliminary data.</text>
</comment>
<dbReference type="InterPro" id="IPR019351">
    <property type="entry name" value="DUF2039"/>
</dbReference>
<dbReference type="AlphaFoldDB" id="A0A401SGQ2"/>
<gene>
    <name evidence="2" type="ORF">chiPu_0008035</name>
</gene>
<dbReference type="EMBL" id="BEZZ01000259">
    <property type="protein sequence ID" value="GCC29592.1"/>
    <property type="molecule type" value="Genomic_DNA"/>
</dbReference>